<feature type="chain" id="PRO_5018263594" evidence="15">
    <location>
        <begin position="19"/>
        <end position="682"/>
    </location>
</feature>
<dbReference type="EMBL" id="RJUL01000004">
    <property type="protein sequence ID" value="ROQ27363.1"/>
    <property type="molecule type" value="Genomic_DNA"/>
</dbReference>
<dbReference type="Pfam" id="PF00593">
    <property type="entry name" value="TonB_dep_Rec_b-barrel"/>
    <property type="match status" value="1"/>
</dbReference>
<evidence type="ECO:0000256" key="6">
    <source>
        <dbReference type="ARBA" id="ARBA00022729"/>
    </source>
</evidence>
<evidence type="ECO:0000256" key="14">
    <source>
        <dbReference type="RuleBase" id="RU003357"/>
    </source>
</evidence>
<comment type="similarity">
    <text evidence="12 14">Belongs to the TonB-dependent receptor family.</text>
</comment>
<keyword evidence="10 12" id="KW-0472">Membrane</keyword>
<dbReference type="InterPro" id="IPR010917">
    <property type="entry name" value="TonB_rcpt_CS"/>
</dbReference>
<feature type="signal peptide" evidence="15">
    <location>
        <begin position="1"/>
        <end position="18"/>
    </location>
</feature>
<keyword evidence="7" id="KW-0408">Iron</keyword>
<evidence type="ECO:0000256" key="1">
    <source>
        <dbReference type="ARBA" id="ARBA00004571"/>
    </source>
</evidence>
<evidence type="ECO:0000259" key="16">
    <source>
        <dbReference type="Pfam" id="PF00593"/>
    </source>
</evidence>
<evidence type="ECO:0000313" key="18">
    <source>
        <dbReference type="EMBL" id="ROQ27363.1"/>
    </source>
</evidence>
<dbReference type="Proteomes" id="UP000268033">
    <property type="component" value="Unassembled WGS sequence"/>
</dbReference>
<evidence type="ECO:0000256" key="4">
    <source>
        <dbReference type="ARBA" id="ARBA00022496"/>
    </source>
</evidence>
<keyword evidence="6 15" id="KW-0732">Signal</keyword>
<feature type="short sequence motif" description="TonB C-terminal box" evidence="13">
    <location>
        <begin position="665"/>
        <end position="682"/>
    </location>
</feature>
<gene>
    <name evidence="18" type="ORF">EDC28_10411</name>
</gene>
<dbReference type="GO" id="GO:0006826">
    <property type="term" value="P:iron ion transport"/>
    <property type="evidence" value="ECO:0007669"/>
    <property type="project" value="UniProtKB-KW"/>
</dbReference>
<evidence type="ECO:0000256" key="13">
    <source>
        <dbReference type="PROSITE-ProRule" id="PRU10144"/>
    </source>
</evidence>
<dbReference type="GO" id="GO:0009279">
    <property type="term" value="C:cell outer membrane"/>
    <property type="evidence" value="ECO:0007669"/>
    <property type="project" value="UniProtKB-SubCell"/>
</dbReference>
<keyword evidence="2 12" id="KW-0813">Transport</keyword>
<keyword evidence="19" id="KW-1185">Reference proteome</keyword>
<evidence type="ECO:0000256" key="2">
    <source>
        <dbReference type="ARBA" id="ARBA00022448"/>
    </source>
</evidence>
<keyword evidence="9 14" id="KW-0798">TonB box</keyword>
<keyword evidence="11 12" id="KW-0998">Cell outer membrane</keyword>
<accession>A0A3N1PFI9</accession>
<feature type="domain" description="TonB-dependent receptor plug" evidence="17">
    <location>
        <begin position="36"/>
        <end position="142"/>
    </location>
</feature>
<evidence type="ECO:0000256" key="11">
    <source>
        <dbReference type="ARBA" id="ARBA00023237"/>
    </source>
</evidence>
<evidence type="ECO:0000256" key="3">
    <source>
        <dbReference type="ARBA" id="ARBA00022452"/>
    </source>
</evidence>
<evidence type="ECO:0000256" key="8">
    <source>
        <dbReference type="ARBA" id="ARBA00023065"/>
    </source>
</evidence>
<keyword evidence="18" id="KW-0675">Receptor</keyword>
<dbReference type="PANTHER" id="PTHR32552">
    <property type="entry name" value="FERRICHROME IRON RECEPTOR-RELATED"/>
    <property type="match status" value="1"/>
</dbReference>
<dbReference type="InterPro" id="IPR012910">
    <property type="entry name" value="Plug_dom"/>
</dbReference>
<dbReference type="PROSITE" id="PS52016">
    <property type="entry name" value="TONB_DEPENDENT_REC_3"/>
    <property type="match status" value="1"/>
</dbReference>
<dbReference type="Pfam" id="PF07715">
    <property type="entry name" value="Plug"/>
    <property type="match status" value="1"/>
</dbReference>
<proteinExistence type="inferred from homology"/>
<evidence type="ECO:0000313" key="19">
    <source>
        <dbReference type="Proteomes" id="UP000268033"/>
    </source>
</evidence>
<dbReference type="InterPro" id="IPR036942">
    <property type="entry name" value="Beta-barrel_TonB_sf"/>
</dbReference>
<evidence type="ECO:0000256" key="5">
    <source>
        <dbReference type="ARBA" id="ARBA00022692"/>
    </source>
</evidence>
<evidence type="ECO:0000256" key="15">
    <source>
        <dbReference type="SAM" id="SignalP"/>
    </source>
</evidence>
<feature type="domain" description="TonB-dependent receptor-like beta-barrel" evidence="16">
    <location>
        <begin position="208"/>
        <end position="639"/>
    </location>
</feature>
<sequence>MFKKSLIALALASTTAMADDIIERIQVTGDFRAQALSDLTDSVSVLSADTLEKRHTQALDEALALVPNVNVASGASRGRFLQIRGIGERSQFVDPVNPSVGLLVDGFDFSGLGLAGLISDVSQVEVFRGPQGTRFGANALAGLVNIRTQDPTDTLEGYGRVSLANHDAHRLEGAIGGGLGGSWSARLSGSSYKSDGDNHDAFLGKATNDRDEDTSRLKLRYQQGDWQWDVTGLFIDVNNGYDAFSFDNSRTTLSDQPGRDKQLSRGLGSKLSYSGWSKARIELNTTISHSDSLYSYDEDWSNPGYCQSRDCPYGDYESFDSYQRDRNTKVVDLRLVSSPEGRLGNADWVLGLYGKFQDESLVRDYTYGGIQSDINSDNKAVYGQLSLPLASRWRLDFGGRLERWSADYHDSNPLQLAHGETLWGANVDLSYSLDSGLYYLGLSRGYKPGGFNTEGGVPDDKRSFDTETALNLEAGAKWWLEDDLSVALSVFQMWRDDMQVKTYQTLPRDDGSTEFVNFLDNAASGRNYGLEAEADWQLLPSLRLRGSLGLLKTRYKDFVNAEGVRLDGRDQAQAPRWQYSLAADWQLSDNWLLTVENEGKDKYYFSDTHNEQSWAYSLWHANLAWQHQHWELSLYGRNLFDRKYATRGFGGFGNDPADGYAEHPYYQLADGRVVGASATYRF</sequence>
<dbReference type="RefSeq" id="WP_123421254.1">
    <property type="nucleotide sequence ID" value="NZ_RJUL01000004.1"/>
</dbReference>
<dbReference type="Gene3D" id="2.40.170.20">
    <property type="entry name" value="TonB-dependent receptor, beta-barrel domain"/>
    <property type="match status" value="1"/>
</dbReference>
<evidence type="ECO:0000256" key="7">
    <source>
        <dbReference type="ARBA" id="ARBA00023004"/>
    </source>
</evidence>
<dbReference type="InterPro" id="IPR039426">
    <property type="entry name" value="TonB-dep_rcpt-like"/>
</dbReference>
<keyword evidence="8" id="KW-0406">Ion transport</keyword>
<organism evidence="18 19">
    <name type="scientific">Gallaecimonas pentaromativorans</name>
    <dbReference type="NCBI Taxonomy" id="584787"/>
    <lineage>
        <taxon>Bacteria</taxon>
        <taxon>Pseudomonadati</taxon>
        <taxon>Pseudomonadota</taxon>
        <taxon>Gammaproteobacteria</taxon>
        <taxon>Enterobacterales</taxon>
        <taxon>Gallaecimonadaceae</taxon>
        <taxon>Gallaecimonas</taxon>
    </lineage>
</organism>
<comment type="subcellular location">
    <subcellularLocation>
        <location evidence="1 12">Cell outer membrane</location>
        <topology evidence="1 12">Multi-pass membrane protein</topology>
    </subcellularLocation>
</comment>
<dbReference type="STRING" id="584787.GCA_001247655_02437"/>
<reference evidence="18 19" key="1">
    <citation type="submission" date="2018-11" db="EMBL/GenBank/DDBJ databases">
        <title>Genomic Encyclopedia of Type Strains, Phase IV (KMG-IV): sequencing the most valuable type-strain genomes for metagenomic binning, comparative biology and taxonomic classification.</title>
        <authorList>
            <person name="Goeker M."/>
        </authorList>
    </citation>
    <scope>NUCLEOTIDE SEQUENCE [LARGE SCALE GENOMIC DNA]</scope>
    <source>
        <strain evidence="18 19">DSM 21945</strain>
    </source>
</reference>
<dbReference type="PROSITE" id="PS01156">
    <property type="entry name" value="TONB_DEPENDENT_REC_2"/>
    <property type="match status" value="1"/>
</dbReference>
<evidence type="ECO:0000256" key="9">
    <source>
        <dbReference type="ARBA" id="ARBA00023077"/>
    </source>
</evidence>
<comment type="caution">
    <text evidence="18">The sequence shown here is derived from an EMBL/GenBank/DDBJ whole genome shotgun (WGS) entry which is preliminary data.</text>
</comment>
<protein>
    <submittedName>
        <fullName evidence="18">Outer membrane receptor protein involved in Fe transport</fullName>
    </submittedName>
</protein>
<dbReference type="SUPFAM" id="SSF56935">
    <property type="entry name" value="Porins"/>
    <property type="match status" value="1"/>
</dbReference>
<keyword evidence="3 12" id="KW-1134">Transmembrane beta strand</keyword>
<name>A0A3N1PFI9_9GAMM</name>
<evidence type="ECO:0000259" key="17">
    <source>
        <dbReference type="Pfam" id="PF07715"/>
    </source>
</evidence>
<keyword evidence="5 12" id="KW-0812">Transmembrane</keyword>
<keyword evidence="4" id="KW-0410">Iron transport</keyword>
<dbReference type="PANTHER" id="PTHR32552:SF81">
    <property type="entry name" value="TONB-DEPENDENT OUTER MEMBRANE RECEPTOR"/>
    <property type="match status" value="1"/>
</dbReference>
<dbReference type="InterPro" id="IPR000531">
    <property type="entry name" value="Beta-barrel_TonB"/>
</dbReference>
<evidence type="ECO:0000256" key="10">
    <source>
        <dbReference type="ARBA" id="ARBA00023136"/>
    </source>
</evidence>
<evidence type="ECO:0000256" key="12">
    <source>
        <dbReference type="PROSITE-ProRule" id="PRU01360"/>
    </source>
</evidence>
<dbReference type="AlphaFoldDB" id="A0A3N1PFI9"/>